<dbReference type="RefSeq" id="WP_241833035.1">
    <property type="nucleotide sequence ID" value="NZ_LFXA01000002.1"/>
</dbReference>
<organism evidence="3 4">
    <name type="scientific">Streptomyces caatingaensis</name>
    <dbReference type="NCBI Taxonomy" id="1678637"/>
    <lineage>
        <taxon>Bacteria</taxon>
        <taxon>Bacillati</taxon>
        <taxon>Actinomycetota</taxon>
        <taxon>Actinomycetes</taxon>
        <taxon>Kitasatosporales</taxon>
        <taxon>Streptomycetaceae</taxon>
        <taxon>Streptomyces</taxon>
    </lineage>
</organism>
<evidence type="ECO:0000256" key="1">
    <source>
        <dbReference type="ARBA" id="ARBA00022729"/>
    </source>
</evidence>
<feature type="signal peptide" evidence="2">
    <location>
        <begin position="1"/>
        <end position="23"/>
    </location>
</feature>
<dbReference type="PATRIC" id="fig|1678637.3.peg.320"/>
<dbReference type="InterPro" id="IPR028994">
    <property type="entry name" value="Integrin_alpha_N"/>
</dbReference>
<evidence type="ECO:0000256" key="2">
    <source>
        <dbReference type="SAM" id="SignalP"/>
    </source>
</evidence>
<evidence type="ECO:0000313" key="4">
    <source>
        <dbReference type="Proteomes" id="UP000037288"/>
    </source>
</evidence>
<gene>
    <name evidence="3" type="ORF">AC230_01495</name>
</gene>
<dbReference type="STRING" id="1678637.AC230_01495"/>
<dbReference type="AlphaFoldDB" id="A0A0K9XL35"/>
<protein>
    <recommendedName>
        <fullName evidence="5">Alpha integrin</fullName>
    </recommendedName>
</protein>
<dbReference type="Pfam" id="PF13517">
    <property type="entry name" value="FG-GAP_3"/>
    <property type="match status" value="1"/>
</dbReference>
<keyword evidence="1 2" id="KW-0732">Signal</keyword>
<sequence length="295" mass="31462">MTRISSRIVAAAVAAAALTGAMAGTAAADEAPGKSAILPKAPAKGTFTASAPYFPLETIDRAGKTYFYSWEINGKLDKRIGGLEDERNTRAATQVDTDLDGLPNGTYFLTGDGSVIFETPLEKTTERKVASGFGKYDVFFSPGNLGGGKQPDLLTRDKQGVLWLHLARPDGSFTGAKKIGGGWGQYDQITGKGDLTGDGKADIVARDKSGVLWLYKGTGDWQKPFAARTKIGAGWGQFNLIHGAGDTNWDDRADLVARDKSGALWVYKGTGKAAAPFKAKEKIGNSGWNQYRLVF</sequence>
<dbReference type="Gene3D" id="2.115.10.10">
    <property type="entry name" value="Tachylectin 2"/>
    <property type="match status" value="1"/>
</dbReference>
<reference evidence="4" key="1">
    <citation type="submission" date="2015-07" db="EMBL/GenBank/DDBJ databases">
        <title>Draft genome sequence of Streptomyces sp. CMAA 1322, a bacterium isolated from Caatinga biome, from dry forest semiarid of Brazil.</title>
        <authorList>
            <person name="Santos S.N."/>
            <person name="Gacesa R."/>
            <person name="Taketani R.G."/>
            <person name="Long P.F."/>
            <person name="Melo I.S."/>
        </authorList>
    </citation>
    <scope>NUCLEOTIDE SEQUENCE [LARGE SCALE GENOMIC DNA]</scope>
    <source>
        <strain evidence="4">CMAA 1322</strain>
    </source>
</reference>
<evidence type="ECO:0000313" key="3">
    <source>
        <dbReference type="EMBL" id="KNB53387.1"/>
    </source>
</evidence>
<dbReference type="EMBL" id="LFXA01000002">
    <property type="protein sequence ID" value="KNB53387.1"/>
    <property type="molecule type" value="Genomic_DNA"/>
</dbReference>
<comment type="caution">
    <text evidence="3">The sequence shown here is derived from an EMBL/GenBank/DDBJ whole genome shotgun (WGS) entry which is preliminary data.</text>
</comment>
<dbReference type="Proteomes" id="UP000037288">
    <property type="component" value="Unassembled WGS sequence"/>
</dbReference>
<dbReference type="SUPFAM" id="SSF69318">
    <property type="entry name" value="Integrin alpha N-terminal domain"/>
    <property type="match status" value="1"/>
</dbReference>
<name>A0A0K9XL35_9ACTN</name>
<evidence type="ECO:0008006" key="5">
    <source>
        <dbReference type="Google" id="ProtNLM"/>
    </source>
</evidence>
<feature type="chain" id="PRO_5038479516" description="Alpha integrin" evidence="2">
    <location>
        <begin position="24"/>
        <end position="295"/>
    </location>
</feature>
<proteinExistence type="predicted"/>
<accession>A0A0K9XL35</accession>
<dbReference type="InterPro" id="IPR013517">
    <property type="entry name" value="FG-GAP"/>
</dbReference>
<keyword evidence="4" id="KW-1185">Reference proteome</keyword>